<feature type="compositionally biased region" description="Polar residues" evidence="2">
    <location>
        <begin position="363"/>
        <end position="374"/>
    </location>
</feature>
<gene>
    <name evidence="4" type="primary">ZUFSP</name>
    <name evidence="4" type="ORF">Hypma_011419</name>
</gene>
<evidence type="ECO:0000256" key="2">
    <source>
        <dbReference type="SAM" id="MobiDB-lite"/>
    </source>
</evidence>
<evidence type="ECO:0000313" key="4">
    <source>
        <dbReference type="EMBL" id="RDB21250.1"/>
    </source>
</evidence>
<comment type="caution">
    <text evidence="4">The sequence shown here is derived from an EMBL/GenBank/DDBJ whole genome shotgun (WGS) entry which is preliminary data.</text>
</comment>
<dbReference type="Proteomes" id="UP000076154">
    <property type="component" value="Unassembled WGS sequence"/>
</dbReference>
<feature type="region of interest" description="Disordered" evidence="2">
    <location>
        <begin position="363"/>
        <end position="412"/>
    </location>
</feature>
<evidence type="ECO:0000256" key="1">
    <source>
        <dbReference type="ARBA" id="ARBA00022801"/>
    </source>
</evidence>
<accession>A0A369JJ73</accession>
<feature type="region of interest" description="Disordered" evidence="2">
    <location>
        <begin position="63"/>
        <end position="105"/>
    </location>
</feature>
<feature type="compositionally biased region" description="Polar residues" evidence="2">
    <location>
        <begin position="69"/>
        <end position="90"/>
    </location>
</feature>
<keyword evidence="1" id="KW-0378">Hydrolase</keyword>
<dbReference type="InParanoid" id="A0A369JJ73"/>
<protein>
    <submittedName>
        <fullName evidence="4">Zinc finger with UFM1-specific peptidase domain protein</fullName>
    </submittedName>
</protein>
<evidence type="ECO:0000313" key="5">
    <source>
        <dbReference type="Proteomes" id="UP000076154"/>
    </source>
</evidence>
<feature type="region of interest" description="Disordered" evidence="2">
    <location>
        <begin position="421"/>
        <end position="440"/>
    </location>
</feature>
<dbReference type="EMBL" id="LUEZ02000055">
    <property type="protein sequence ID" value="RDB21250.1"/>
    <property type="molecule type" value="Genomic_DNA"/>
</dbReference>
<dbReference type="AlphaFoldDB" id="A0A369JJ73"/>
<sequence>MSYTLARGRVDSSPEVQVISRISQGNRIHDSRPMDESVICAICSCNLDHLDLFEREAHCEEHFQEDSPDSSSGTSGHERSTNFAQSLSSEQRLDGSTHKVLSSPKQARWKWQQNNPVDEVFWYCALSILPPKNYTPGIIPILKKALWKSHAQGNTRRAALCYEGSVHISREPFDKMWGCGYRNFLMACTALMNQTIQPNYMPLLSIPMPGVRRLQTWIEDAWKAGFDAVGARDLKKLVGTQKWIGTADLWVAFTFRGIPAELVDFNLKRQTRGISVVTDWIVNYFSPKPKSINSKNINEALMGASPVVVTDRMPLILQHDGHSRTIVGYEISKQGQVNLLTFDPAHVLDLNIRNAAMSSWGQPCSTSQLPVQDLSTEDSSKALKRPMISPPSMAHSNSKRARSASSCEANDSDNDEVIFLSPSRDQPPPNIHGVKPPNGKASDVVTALDLSRLLTRFKLTSSQLGKKEYQILYFPMSDPLTERQKSRRKVVTSTRVC</sequence>
<organism evidence="4 5">
    <name type="scientific">Hypsizygus marmoreus</name>
    <name type="common">White beech mushroom</name>
    <name type="synonym">Agaricus marmoreus</name>
    <dbReference type="NCBI Taxonomy" id="39966"/>
    <lineage>
        <taxon>Eukaryota</taxon>
        <taxon>Fungi</taxon>
        <taxon>Dikarya</taxon>
        <taxon>Basidiomycota</taxon>
        <taxon>Agaricomycotina</taxon>
        <taxon>Agaricomycetes</taxon>
        <taxon>Agaricomycetidae</taxon>
        <taxon>Agaricales</taxon>
        <taxon>Tricholomatineae</taxon>
        <taxon>Lyophyllaceae</taxon>
        <taxon>Hypsizygus</taxon>
    </lineage>
</organism>
<dbReference type="OrthoDB" id="288987at2759"/>
<keyword evidence="5" id="KW-1185">Reference proteome</keyword>
<evidence type="ECO:0000259" key="3">
    <source>
        <dbReference type="Pfam" id="PF07910"/>
    </source>
</evidence>
<name>A0A369JJ73_HYPMA</name>
<dbReference type="GO" id="GO:0016787">
    <property type="term" value="F:hydrolase activity"/>
    <property type="evidence" value="ECO:0007669"/>
    <property type="project" value="UniProtKB-KW"/>
</dbReference>
<dbReference type="Pfam" id="PF07910">
    <property type="entry name" value="Peptidase_C78"/>
    <property type="match status" value="1"/>
</dbReference>
<reference evidence="4" key="1">
    <citation type="submission" date="2018-04" db="EMBL/GenBank/DDBJ databases">
        <title>Whole genome sequencing of Hypsizygus marmoreus.</title>
        <authorList>
            <person name="Choi I.-G."/>
            <person name="Min B."/>
            <person name="Kim J.-G."/>
            <person name="Kim S."/>
            <person name="Oh Y.-L."/>
            <person name="Kong W.-S."/>
            <person name="Park H."/>
            <person name="Jeong J."/>
            <person name="Song E.-S."/>
        </authorList>
    </citation>
    <scope>NUCLEOTIDE SEQUENCE [LARGE SCALE GENOMIC DNA]</scope>
    <source>
        <strain evidence="4">51987-8</strain>
    </source>
</reference>
<dbReference type="InterPro" id="IPR012462">
    <property type="entry name" value="UFSP1/2_DUB_cat"/>
</dbReference>
<dbReference type="Gene3D" id="3.90.70.130">
    <property type="match status" value="1"/>
</dbReference>
<feature type="domain" description="UFSP1/2/DUB catalytic" evidence="3">
    <location>
        <begin position="171"/>
        <end position="347"/>
    </location>
</feature>
<dbReference type="STRING" id="39966.A0A369JJ73"/>
<proteinExistence type="predicted"/>